<feature type="compositionally biased region" description="Basic and acidic residues" evidence="1">
    <location>
        <begin position="44"/>
        <end position="57"/>
    </location>
</feature>
<protein>
    <submittedName>
        <fullName evidence="2">Uncharacterized protein</fullName>
    </submittedName>
</protein>
<name>A0A8S5PDR0_9CAUD</name>
<dbReference type="EMBL" id="BK015403">
    <property type="protein sequence ID" value="DAE05106.1"/>
    <property type="molecule type" value="Genomic_DNA"/>
</dbReference>
<evidence type="ECO:0000256" key="1">
    <source>
        <dbReference type="SAM" id="MobiDB-lite"/>
    </source>
</evidence>
<evidence type="ECO:0000313" key="2">
    <source>
        <dbReference type="EMBL" id="DAE05106.1"/>
    </source>
</evidence>
<reference evidence="2" key="1">
    <citation type="journal article" date="2021" name="Proc. Natl. Acad. Sci. U.S.A.">
        <title>A Catalog of Tens of Thousands of Viruses from Human Metagenomes Reveals Hidden Associations with Chronic Diseases.</title>
        <authorList>
            <person name="Tisza M.J."/>
            <person name="Buck C.B."/>
        </authorList>
    </citation>
    <scope>NUCLEOTIDE SEQUENCE</scope>
    <source>
        <strain evidence="2">CtvNP11</strain>
    </source>
</reference>
<feature type="region of interest" description="Disordered" evidence="1">
    <location>
        <begin position="44"/>
        <end position="65"/>
    </location>
</feature>
<proteinExistence type="predicted"/>
<organism evidence="2">
    <name type="scientific">Siphoviridae sp. ctvNP11</name>
    <dbReference type="NCBI Taxonomy" id="2825721"/>
    <lineage>
        <taxon>Viruses</taxon>
        <taxon>Duplodnaviria</taxon>
        <taxon>Heunggongvirae</taxon>
        <taxon>Uroviricota</taxon>
        <taxon>Caudoviricetes</taxon>
    </lineage>
</organism>
<accession>A0A8S5PDR0</accession>
<sequence>MVNEPYPIRNADGKLFCLCQNTAAGPVLMTKNCKMPMDEFLSKAYGKQEEKSLDRGKHADKRKHA</sequence>